<reference evidence="2" key="1">
    <citation type="journal article" date="2014" name="Nucleic Acids Res.">
        <title>The evolutionary dynamics of variant antigen genes in Babesia reveal a history of genomic innovation underlying host-parasite interaction.</title>
        <authorList>
            <person name="Jackson A.P."/>
            <person name="Otto T.D."/>
            <person name="Darby A."/>
            <person name="Ramaprasad A."/>
            <person name="Xia D."/>
            <person name="Echaide I.E."/>
            <person name="Farber M."/>
            <person name="Gahlot S."/>
            <person name="Gamble J."/>
            <person name="Gupta D."/>
            <person name="Gupta Y."/>
            <person name="Jackson L."/>
            <person name="Malandrin L."/>
            <person name="Malas T.B."/>
            <person name="Moussa E."/>
            <person name="Nair M."/>
            <person name="Reid AJ."/>
            <person name="Sanders M."/>
            <person name="Sharma J."/>
            <person name="Tracey A."/>
            <person name="Quail M.A."/>
            <person name="Weir W."/>
            <person name="Wastling J.M."/>
            <person name="Hall N."/>
            <person name="Willadsen P."/>
            <person name="Lingelbach K."/>
            <person name="Shiels B."/>
            <person name="Tait A."/>
            <person name="Berriman M."/>
            <person name="Allred D.R."/>
            <person name="Pain A."/>
        </authorList>
    </citation>
    <scope>NUCLEOTIDE SEQUENCE</scope>
    <source>
        <strain evidence="2">Bond</strain>
    </source>
</reference>
<name>A0A061BU41_BABBI</name>
<dbReference type="GeneID" id="24562196"/>
<keyword evidence="1" id="KW-1133">Transmembrane helix</keyword>
<evidence type="ECO:0008006" key="3">
    <source>
        <dbReference type="Google" id="ProtNLM"/>
    </source>
</evidence>
<proteinExistence type="predicted"/>
<reference evidence="2" key="2">
    <citation type="submission" date="2014-06" db="EMBL/GenBank/DDBJ databases">
        <authorList>
            <person name="Aslett M."/>
            <person name="De Silva Nishadi"/>
        </authorList>
    </citation>
    <scope>NUCLEOTIDE SEQUENCE</scope>
    <source>
        <strain evidence="2">Bond</strain>
    </source>
</reference>
<dbReference type="RefSeq" id="XP_012770920.1">
    <property type="nucleotide sequence ID" value="XM_012915466.1"/>
</dbReference>
<dbReference type="VEuPathDB" id="PiroplasmaDB:BBBOND_0006410"/>
<protein>
    <recommendedName>
        <fullName evidence="3">C3H1-type domain-containing protein</fullName>
    </recommendedName>
</protein>
<dbReference type="EMBL" id="LK055273">
    <property type="protein sequence ID" value="CDR71979.1"/>
    <property type="molecule type" value="Genomic_DNA"/>
</dbReference>
<evidence type="ECO:0000313" key="2">
    <source>
        <dbReference type="EMBL" id="CDR71979.1"/>
    </source>
</evidence>
<keyword evidence="1" id="KW-0812">Transmembrane</keyword>
<dbReference type="KEGG" id="bbig:BBBOND_0006410"/>
<accession>A0A061BU41</accession>
<evidence type="ECO:0000256" key="1">
    <source>
        <dbReference type="SAM" id="Phobius"/>
    </source>
</evidence>
<feature type="transmembrane region" description="Helical" evidence="1">
    <location>
        <begin position="1752"/>
        <end position="1775"/>
    </location>
</feature>
<keyword evidence="1" id="KW-0472">Membrane</keyword>
<organism evidence="2">
    <name type="scientific">Babesia bigemina</name>
    <dbReference type="NCBI Taxonomy" id="5866"/>
    <lineage>
        <taxon>Eukaryota</taxon>
        <taxon>Sar</taxon>
        <taxon>Alveolata</taxon>
        <taxon>Apicomplexa</taxon>
        <taxon>Aconoidasida</taxon>
        <taxon>Piroplasmida</taxon>
        <taxon>Babesiidae</taxon>
        <taxon>Babesia</taxon>
    </lineage>
</organism>
<sequence>MGFLSGVLSNIHKHLGQHKETITPVIKILETNKHLGKKGFNDAIGRVVAGVRGYNGNVKSSNEAVIEPLQLLLDYTKKNGGELITSINNIQAESHRLDPQLADAVRSCGDRLKEATERSKRCAEFLDPKANNNTKMKKNIYDLNDKLRDKVLHVRKLVEYESQRLASVHKRKDAELKETTEKIKTSFRNLKSCINKQVGDDIDKLVKSLMVRVQKILKKLREISSNLEKYISELGAWIKEAEEFATAALERINKILKHMDGTASTYTMNIKTAAESLGRDVEDLHRAGKNVKDNIADWVTKGTEKAKQLEGWKTAAQSVISEAVKKAKEVHEALDHGQHDALKHELGYNLEEIRKAGEAVGAANNKLQQYVGELEHWNTEATDVVGKADAKCRELFKKLDDTYVTNRMNGTKIRQEAMELERKGKALLNAYNKAHTGLGSLVRNIKEQVNGLKKHIVKDLELLKGQVEKGIETHVKKIINAVLGATEKSNMLEYDSALGLKDLQNGVQLTDAWKKIFEGLDVSLKQNSIATHIEMLLLQLKSKLGGQYNYDTLSEVSGLKKTLTNIIEEFKKASSEPFKDPTTMTRESDEFMTVMHNYHTNIQDKTLLQKMIGNVNGALKDFEKLEAFRDKEQTAQRLTNGAIDDAEKAVKMHVTTIISELKEAAWFIDKSKNNGNTPSGYSGDKNGIKDYMVLLSNGLGDTSNWRSHGTGKVSGLQTITTAIRQLHQDSLNRSITITGGIGNIGIELTNLRNNILLNSDKKDVINRLEDLHDAGFANNETWPDQASTKGLETIKQDITNALSDIQTQVTDNLGILTTFDEAALKQFEAVKENLTQLCEAIKTEGTYGVDNLRALLNTTIKEKLARIKNKLGELQTFDLSAAIRDAENFLTSADPTAQATITSIRGVVSSNVEEAQNDLITQVNKNYVTSVKAILLEFAEKAEKELAPLPKEITDDLDIGYKGFMKKFEKHFVTHEKSIKTIKDINPKPVAQEKSPMSQAAAKFFGSLNRFLHDLEKQPDFKTDYEKIKPTRDALAKLFGDLVTSEYFNHEFSRNLSALKVTLSELKPSLYGEGNTPSLLNALKNGFTTSATELNNAYISTYDSERFGAELVEKDKLTAYGTKLSKVCLTVVSTSYNVLNTVRKYSGTMWRSDKINQSTPIGHFLGNNGYVVSKDIQDGQLRNGDGMLGWHVYKSLVKNADGRVYRHHDADKDNGPLKTLHNCIETYYEVCHQSTFASKRQPSSVFEMLCWLCGLPCNSVYEALLRDTMSDLFEDPKKQTTEAGEDHEFTLVTPDALCLNAYPSNITYGNSVKAVRHLCLRSYDLLTAILGTGDAYSMYAVDFCNNSHNFYYPQKGDDCLQMLLDILRSLLPSLNFLHSQCKLTAEHRGWSDCWYGKGVQSSKSQCNDHSTGKAACQADGQPKCQATCQPTSPLQSYLSDCLTGHLPHQVSSIGCKAKCATCPKGLPGQPCITPLGFRGFSGGMKTGEDLCKALTKFFVNVQYSSLLCLMPKPPSTLPEHFQFVSTLARVLENSKGVNDSAVKTAFETATKEMSIELYNDTSDFTNALRNAYHSHRPDGHKTYSEADLSTLSVSTPCTFASSDKIHCAPYLRALCDDSYTYLAEKHSELYFSWALYLPLALYDCLKSLLDSFGNISCRDWGCSRCTHGTKCSRGKHGMENCQCRGIVECRGVSSTFYSYGFTFRDSTKLHGDTSKSYCHHFYIQLKNVLQSTHFTALFKECDEFLFTIREPFIWLNVALWSLSLFYLICVMVGRLDVLHIRSHLRIPSSHKITAQSLLAAAQVGRLAKISYLQP</sequence>
<gene>
    <name evidence="2" type="ORF">BBBOND_0006410</name>
</gene>